<gene>
    <name evidence="2" type="ORF">Agub_g808</name>
</gene>
<reference evidence="2 3" key="1">
    <citation type="journal article" date="2021" name="Sci. Rep.">
        <title>Genome sequencing of the multicellular alga Astrephomene provides insights into convergent evolution of germ-soma differentiation.</title>
        <authorList>
            <person name="Yamashita S."/>
            <person name="Yamamoto K."/>
            <person name="Matsuzaki R."/>
            <person name="Suzuki S."/>
            <person name="Yamaguchi H."/>
            <person name="Hirooka S."/>
            <person name="Minakuchi Y."/>
            <person name="Miyagishima S."/>
            <person name="Kawachi M."/>
            <person name="Toyoda A."/>
            <person name="Nozaki H."/>
        </authorList>
    </citation>
    <scope>NUCLEOTIDE SEQUENCE [LARGE SCALE GENOMIC DNA]</scope>
    <source>
        <strain evidence="2 3">NIES-4017</strain>
    </source>
</reference>
<feature type="compositionally biased region" description="Low complexity" evidence="1">
    <location>
        <begin position="12"/>
        <end position="37"/>
    </location>
</feature>
<feature type="compositionally biased region" description="Low complexity" evidence="1">
    <location>
        <begin position="116"/>
        <end position="132"/>
    </location>
</feature>
<keyword evidence="3" id="KW-1185">Reference proteome</keyword>
<proteinExistence type="predicted"/>
<evidence type="ECO:0000256" key="1">
    <source>
        <dbReference type="SAM" id="MobiDB-lite"/>
    </source>
</evidence>
<feature type="compositionally biased region" description="Polar residues" evidence="1">
    <location>
        <begin position="38"/>
        <end position="50"/>
    </location>
</feature>
<evidence type="ECO:0000313" key="3">
    <source>
        <dbReference type="Proteomes" id="UP001054857"/>
    </source>
</evidence>
<dbReference type="AlphaFoldDB" id="A0AAD3DFC6"/>
<evidence type="ECO:0000313" key="2">
    <source>
        <dbReference type="EMBL" id="GFR40239.1"/>
    </source>
</evidence>
<accession>A0AAD3DFC6</accession>
<sequence>MPGNGRGAPRHTPQSASGAAQTSASAAAMPAAGAPSSRTATPRANCSRPASTAPPSPLRSARISAATADARAAAISTPGTTSTSGAPAAAASGPATPSSTCSRAAAAAAGGGGGAAAAAAPGAPKPAAAAPGTTVAAVRNSYTTTLQASAGLSPRTYITETNIHYKPPPAGFRRAKSATLPPSEMPKPTYPNDWSTSKQADFRPDRLLHPPTSAPAGQPTRPAGQRDSGRLLPDDVPPASQFVTLHRSQFVGGRHAEAAAIPASGGRGTMAAGYNIITGAGPYGNNAFEHWDGRDYRRHR</sequence>
<feature type="region of interest" description="Disordered" evidence="1">
    <location>
        <begin position="162"/>
        <end position="237"/>
    </location>
</feature>
<dbReference type="EMBL" id="BMAR01000001">
    <property type="protein sequence ID" value="GFR40239.1"/>
    <property type="molecule type" value="Genomic_DNA"/>
</dbReference>
<comment type="caution">
    <text evidence="2">The sequence shown here is derived from an EMBL/GenBank/DDBJ whole genome shotgun (WGS) entry which is preliminary data.</text>
</comment>
<name>A0AAD3DFC6_9CHLO</name>
<feature type="region of interest" description="Disordered" evidence="1">
    <location>
        <begin position="1"/>
        <end position="133"/>
    </location>
</feature>
<protein>
    <submittedName>
        <fullName evidence="2">Uncharacterized protein</fullName>
    </submittedName>
</protein>
<organism evidence="2 3">
    <name type="scientific">Astrephomene gubernaculifera</name>
    <dbReference type="NCBI Taxonomy" id="47775"/>
    <lineage>
        <taxon>Eukaryota</taxon>
        <taxon>Viridiplantae</taxon>
        <taxon>Chlorophyta</taxon>
        <taxon>core chlorophytes</taxon>
        <taxon>Chlorophyceae</taxon>
        <taxon>CS clade</taxon>
        <taxon>Chlamydomonadales</taxon>
        <taxon>Astrephomenaceae</taxon>
        <taxon>Astrephomene</taxon>
    </lineage>
</organism>
<dbReference type="Proteomes" id="UP001054857">
    <property type="component" value="Unassembled WGS sequence"/>
</dbReference>
<feature type="compositionally biased region" description="Low complexity" evidence="1">
    <location>
        <begin position="59"/>
        <end position="108"/>
    </location>
</feature>